<evidence type="ECO:0000313" key="1">
    <source>
        <dbReference type="EMBL" id="PPS10406.1"/>
    </source>
</evidence>
<dbReference type="InterPro" id="IPR019821">
    <property type="entry name" value="Kinesin_motor_CS"/>
</dbReference>
<dbReference type="GO" id="GO:0005524">
    <property type="term" value="F:ATP binding"/>
    <property type="evidence" value="ECO:0007669"/>
    <property type="project" value="InterPro"/>
</dbReference>
<dbReference type="InterPro" id="IPR027417">
    <property type="entry name" value="P-loop_NTPase"/>
</dbReference>
<dbReference type="GO" id="GO:0007018">
    <property type="term" value="P:microtubule-based movement"/>
    <property type="evidence" value="ECO:0007669"/>
    <property type="project" value="InterPro"/>
</dbReference>
<gene>
    <name evidence="1" type="ORF">GOBAR_AA10243</name>
</gene>
<proteinExistence type="predicted"/>
<dbReference type="Proteomes" id="UP000239757">
    <property type="component" value="Unassembled WGS sequence"/>
</dbReference>
<sequence>MCSLSKNISVIWIRDSEGVTLGSKTVVNIGIPTPFAAEVLACLQPIQTRLELGFRQGTFVEGVKEEVVLSPTHALSLIAAGEESSSCGENSEGEAVNLSQLNLIDLAGSESSKLKQLALDEKRDLITIKAC</sequence>
<dbReference type="SUPFAM" id="SSF52540">
    <property type="entry name" value="P-loop containing nucleoside triphosphate hydrolases"/>
    <property type="match status" value="1"/>
</dbReference>
<protein>
    <recommendedName>
        <fullName evidence="3">Kinesin motor domain-containing protein</fullName>
    </recommendedName>
</protein>
<dbReference type="GO" id="GO:0003777">
    <property type="term" value="F:microtubule motor activity"/>
    <property type="evidence" value="ECO:0007669"/>
    <property type="project" value="InterPro"/>
</dbReference>
<dbReference type="EMBL" id="KZ663730">
    <property type="protein sequence ID" value="PPS10406.1"/>
    <property type="molecule type" value="Genomic_DNA"/>
</dbReference>
<accession>A0A2P5Y4D3</accession>
<dbReference type="AlphaFoldDB" id="A0A2P5Y4D3"/>
<reference evidence="1 2" key="1">
    <citation type="submission" date="2015-01" db="EMBL/GenBank/DDBJ databases">
        <title>Genome of allotetraploid Gossypium barbadense reveals genomic plasticity and fiber elongation in cotton evolution.</title>
        <authorList>
            <person name="Chen X."/>
            <person name="Liu X."/>
            <person name="Zhao B."/>
            <person name="Zheng H."/>
            <person name="Hu Y."/>
            <person name="Lu G."/>
            <person name="Yang C."/>
            <person name="Chen J."/>
            <person name="Shan C."/>
            <person name="Zhang L."/>
            <person name="Zhou Y."/>
            <person name="Wang L."/>
            <person name="Guo W."/>
            <person name="Bai Y."/>
            <person name="Ruan J."/>
            <person name="Shangguan X."/>
            <person name="Mao Y."/>
            <person name="Jiang J."/>
            <person name="Zhu Y."/>
            <person name="Lei J."/>
            <person name="Kang H."/>
            <person name="Chen S."/>
            <person name="He X."/>
            <person name="Wang R."/>
            <person name="Wang Y."/>
            <person name="Chen J."/>
            <person name="Wang L."/>
            <person name="Yu S."/>
            <person name="Wang B."/>
            <person name="Wei J."/>
            <person name="Song S."/>
            <person name="Lu X."/>
            <person name="Gao Z."/>
            <person name="Gu W."/>
            <person name="Deng X."/>
            <person name="Ma D."/>
            <person name="Wang S."/>
            <person name="Liang W."/>
            <person name="Fang L."/>
            <person name="Cai C."/>
            <person name="Zhu X."/>
            <person name="Zhou B."/>
            <person name="Zhang Y."/>
            <person name="Chen Z."/>
            <person name="Xu S."/>
            <person name="Zhu R."/>
            <person name="Wang S."/>
            <person name="Zhang T."/>
            <person name="Zhao G."/>
        </authorList>
    </citation>
    <scope>NUCLEOTIDE SEQUENCE [LARGE SCALE GENOMIC DNA]</scope>
    <source>
        <strain evidence="2">cv. Xinhai21</strain>
        <tissue evidence="1">Leaf</tissue>
    </source>
</reference>
<dbReference type="PROSITE" id="PS00411">
    <property type="entry name" value="KINESIN_MOTOR_1"/>
    <property type="match status" value="1"/>
</dbReference>
<name>A0A2P5Y4D3_GOSBA</name>
<organism evidence="1 2">
    <name type="scientific">Gossypium barbadense</name>
    <name type="common">Sea Island cotton</name>
    <name type="synonym">Hibiscus barbadensis</name>
    <dbReference type="NCBI Taxonomy" id="3634"/>
    <lineage>
        <taxon>Eukaryota</taxon>
        <taxon>Viridiplantae</taxon>
        <taxon>Streptophyta</taxon>
        <taxon>Embryophyta</taxon>
        <taxon>Tracheophyta</taxon>
        <taxon>Spermatophyta</taxon>
        <taxon>Magnoliopsida</taxon>
        <taxon>eudicotyledons</taxon>
        <taxon>Gunneridae</taxon>
        <taxon>Pentapetalae</taxon>
        <taxon>rosids</taxon>
        <taxon>malvids</taxon>
        <taxon>Malvales</taxon>
        <taxon>Malvaceae</taxon>
        <taxon>Malvoideae</taxon>
        <taxon>Gossypium</taxon>
    </lineage>
</organism>
<evidence type="ECO:0000313" key="2">
    <source>
        <dbReference type="Proteomes" id="UP000239757"/>
    </source>
</evidence>
<evidence type="ECO:0008006" key="3">
    <source>
        <dbReference type="Google" id="ProtNLM"/>
    </source>
</evidence>